<feature type="compositionally biased region" description="Acidic residues" evidence="4">
    <location>
        <begin position="519"/>
        <end position="528"/>
    </location>
</feature>
<feature type="compositionally biased region" description="Low complexity" evidence="4">
    <location>
        <begin position="324"/>
        <end position="349"/>
    </location>
</feature>
<dbReference type="PROSITE" id="PS50184">
    <property type="entry name" value="VWFC_2"/>
    <property type="match status" value="1"/>
</dbReference>
<feature type="region of interest" description="Disordered" evidence="4">
    <location>
        <begin position="608"/>
        <end position="681"/>
    </location>
</feature>
<reference evidence="7 8" key="1">
    <citation type="submission" date="2021-06" db="EMBL/GenBank/DDBJ databases">
        <title>A haploid diamondback moth (Plutella xylostella L.) genome assembly resolves 31 chromosomes and identifies a diamide resistance mutation.</title>
        <authorList>
            <person name="Ward C.M."/>
            <person name="Perry K.D."/>
            <person name="Baker G."/>
            <person name="Powis K."/>
            <person name="Heckel D.G."/>
            <person name="Baxter S.W."/>
        </authorList>
    </citation>
    <scope>NUCLEOTIDE SEQUENCE [LARGE SCALE GENOMIC DNA]</scope>
    <source>
        <strain evidence="7 8">LV</strain>
        <tissue evidence="7">Single pupa</tissue>
    </source>
</reference>
<name>A0ABQ7QPU6_PLUXY</name>
<dbReference type="Gene3D" id="2.10.70.10">
    <property type="entry name" value="Complement Module, domain 1"/>
    <property type="match status" value="2"/>
</dbReference>
<feature type="signal peptide" evidence="5">
    <location>
        <begin position="1"/>
        <end position="27"/>
    </location>
</feature>
<proteinExistence type="predicted"/>
<dbReference type="SMART" id="SM00214">
    <property type="entry name" value="VWC"/>
    <property type="match status" value="2"/>
</dbReference>
<organism evidence="7 8">
    <name type="scientific">Plutella xylostella</name>
    <name type="common">Diamondback moth</name>
    <name type="synonym">Plutella maculipennis</name>
    <dbReference type="NCBI Taxonomy" id="51655"/>
    <lineage>
        <taxon>Eukaryota</taxon>
        <taxon>Metazoa</taxon>
        <taxon>Ecdysozoa</taxon>
        <taxon>Arthropoda</taxon>
        <taxon>Hexapoda</taxon>
        <taxon>Insecta</taxon>
        <taxon>Pterygota</taxon>
        <taxon>Neoptera</taxon>
        <taxon>Endopterygota</taxon>
        <taxon>Lepidoptera</taxon>
        <taxon>Glossata</taxon>
        <taxon>Ditrysia</taxon>
        <taxon>Yponomeutoidea</taxon>
        <taxon>Plutellidae</taxon>
        <taxon>Plutella</taxon>
    </lineage>
</organism>
<feature type="region of interest" description="Disordered" evidence="4">
    <location>
        <begin position="431"/>
        <end position="583"/>
    </location>
</feature>
<feature type="compositionally biased region" description="Low complexity" evidence="4">
    <location>
        <begin position="874"/>
        <end position="917"/>
    </location>
</feature>
<evidence type="ECO:0000256" key="1">
    <source>
        <dbReference type="ARBA" id="ARBA00004613"/>
    </source>
</evidence>
<dbReference type="Pfam" id="PF23334">
    <property type="entry name" value="VWC2L_2nd"/>
    <property type="match status" value="1"/>
</dbReference>
<dbReference type="SUPFAM" id="SSF57603">
    <property type="entry name" value="FnI-like domain"/>
    <property type="match status" value="2"/>
</dbReference>
<feature type="domain" description="VWFC" evidence="6">
    <location>
        <begin position="105"/>
        <end position="165"/>
    </location>
</feature>
<feature type="compositionally biased region" description="Pro residues" evidence="4">
    <location>
        <begin position="918"/>
        <end position="929"/>
    </location>
</feature>
<gene>
    <name evidence="7" type="ORF">JYU34_007186</name>
</gene>
<feature type="compositionally biased region" description="Polar residues" evidence="4">
    <location>
        <begin position="570"/>
        <end position="583"/>
    </location>
</feature>
<feature type="chain" id="PRO_5047443521" description="VWFC domain-containing protein" evidence="5">
    <location>
        <begin position="28"/>
        <end position="951"/>
    </location>
</feature>
<feature type="compositionally biased region" description="Low complexity" evidence="4">
    <location>
        <begin position="456"/>
        <end position="479"/>
    </location>
</feature>
<evidence type="ECO:0000256" key="2">
    <source>
        <dbReference type="ARBA" id="ARBA00022525"/>
    </source>
</evidence>
<feature type="region of interest" description="Disordered" evidence="4">
    <location>
        <begin position="790"/>
        <end position="951"/>
    </location>
</feature>
<dbReference type="Proteomes" id="UP000823941">
    <property type="component" value="Chromosome 10"/>
</dbReference>
<feature type="region of interest" description="Disordered" evidence="4">
    <location>
        <begin position="311"/>
        <end position="366"/>
    </location>
</feature>
<sequence length="951" mass="99718">MARRCGASAARPAALLAVLSLFGLCCASPIPEANVTSSEGLQEGSCALGDVVYMSGDSFPGADPCETCACAGGGVTCERETCAPRPGCKAVHRPDHCCPTYQCECEQEGRVYGNGEKLVDPADPCRVCYCQGGEVVCRRIACFVRDDCRPRLVPGRCCPEYDNCPLRGVSAKPGAVPSGNVPIEDVGTTLAPAAAPEKVKQEITIKEITPVSEIPVITEVKIKEIIPSPSVEVVEYPSSSKSPLIPREATTDKPLSTEVGSQTEAPVIFDSAASSTHVSVISTAQPETDDKPNNGITIMRPIEDLYPSKISLSTQDGTSSDIYPSNSPSAASTTNSPTSTAASVTTKAPVVEEEEPSIFDHNPAFPPIPDDLSVLRNHEEDITPEQNMDTDHNEHVIGLVSSAVPATDSVVIRDDTTTAISSATNVEERAIMSSTPAETAPEKSETMTEIQTSTGKSETTTEAPKTPEPIIIEPEATSSRAAGTTDQQAQETKSSPMLNLRSAIPTDILSVPSSGPDDITGELDEIDENTTPSPVVTSSPNITTTHEPIKDEEKPNKKVETVDVVKSDPEPTSTNAPATETSTVKLVTEVSTTQVSEESTTSYDVAKSNIATEVTSQTELSSFPVETSDQNPPGTADSEKDKAESTEEALTLAPTSIKMIPTEAEPITISRSPSSEKQDNVETTEFLLTSMGSSETSTDAVEVIQISNESSQKSAAIIDPSHSNKNSVLTDLINLVGDVASMSDHSDEPPARRAPAAAGISESEELIPVNAVYKSRNNNININSITEVPMKSKNPTKSKVSEIEDEEAESITDPAAPSRAEPTTRRPLIDRVSADDKQNNHTSGKDIEIITKSYVPTIARRPTKVVMKKNSDPAATEVAPAPAASAETATDEAPSSQETSAPPATTTAAPEATTPASSPAPAPSTPAPAPASTEQGPAPAAPAGPASTSSQ</sequence>
<comment type="subcellular location">
    <subcellularLocation>
        <location evidence="1">Secreted</location>
    </subcellularLocation>
</comment>
<feature type="compositionally biased region" description="Basic and acidic residues" evidence="4">
    <location>
        <begin position="547"/>
        <end position="569"/>
    </location>
</feature>
<feature type="compositionally biased region" description="Polar residues" evidence="4">
    <location>
        <begin position="529"/>
        <end position="546"/>
    </location>
</feature>
<feature type="compositionally biased region" description="Low complexity" evidence="4">
    <location>
        <begin position="930"/>
        <end position="951"/>
    </location>
</feature>
<evidence type="ECO:0000313" key="7">
    <source>
        <dbReference type="EMBL" id="KAG7307052.1"/>
    </source>
</evidence>
<evidence type="ECO:0000313" key="8">
    <source>
        <dbReference type="Proteomes" id="UP000823941"/>
    </source>
</evidence>
<dbReference type="EMBL" id="JAHIBW010000010">
    <property type="protein sequence ID" value="KAG7307052.1"/>
    <property type="molecule type" value="Genomic_DNA"/>
</dbReference>
<dbReference type="PANTHER" id="PTHR46698:SF4">
    <property type="entry name" value="CROSSVEINLESS 2"/>
    <property type="match status" value="1"/>
</dbReference>
<feature type="compositionally biased region" description="Polar residues" evidence="4">
    <location>
        <begin position="480"/>
        <end position="497"/>
    </location>
</feature>
<feature type="compositionally biased region" description="Basic and acidic residues" evidence="4">
    <location>
        <begin position="822"/>
        <end position="849"/>
    </location>
</feature>
<feature type="region of interest" description="Disordered" evidence="4">
    <location>
        <begin position="236"/>
        <end position="259"/>
    </location>
</feature>
<evidence type="ECO:0000259" key="6">
    <source>
        <dbReference type="PROSITE" id="PS50184"/>
    </source>
</evidence>
<evidence type="ECO:0000256" key="3">
    <source>
        <dbReference type="ARBA" id="ARBA00022729"/>
    </source>
</evidence>
<dbReference type="InterPro" id="IPR001007">
    <property type="entry name" value="VWF_dom"/>
</dbReference>
<feature type="compositionally biased region" description="Polar residues" evidence="4">
    <location>
        <begin position="311"/>
        <end position="323"/>
    </location>
</feature>
<keyword evidence="2" id="KW-0964">Secreted</keyword>
<dbReference type="PANTHER" id="PTHR46698">
    <property type="entry name" value="CROSSVEINLESS 2"/>
    <property type="match status" value="1"/>
</dbReference>
<accession>A0ABQ7QPU6</accession>
<dbReference type="InterPro" id="IPR052424">
    <property type="entry name" value="Kielin_Chordin-BMP_Reg"/>
</dbReference>
<keyword evidence="3 5" id="KW-0732">Signal</keyword>
<feature type="compositionally biased region" description="Polar residues" evidence="4">
    <location>
        <begin position="609"/>
        <end position="633"/>
    </location>
</feature>
<keyword evidence="8" id="KW-1185">Reference proteome</keyword>
<evidence type="ECO:0000256" key="4">
    <source>
        <dbReference type="SAM" id="MobiDB-lite"/>
    </source>
</evidence>
<protein>
    <recommendedName>
        <fullName evidence="6">VWFC domain-containing protein</fullName>
    </recommendedName>
</protein>
<comment type="caution">
    <text evidence="7">The sequence shown here is derived from an EMBL/GenBank/DDBJ whole genome shotgun (WGS) entry which is preliminary data.</text>
</comment>
<evidence type="ECO:0000256" key="5">
    <source>
        <dbReference type="SAM" id="SignalP"/>
    </source>
</evidence>